<comment type="function">
    <text evidence="10">Necessary for normal cell division and for the maintenance of normal septation.</text>
</comment>
<keyword evidence="13" id="KW-1185">Reference proteome</keyword>
<evidence type="ECO:0000313" key="13">
    <source>
        <dbReference type="Proteomes" id="UP000476030"/>
    </source>
</evidence>
<evidence type="ECO:0000259" key="11">
    <source>
        <dbReference type="PROSITE" id="PS51706"/>
    </source>
</evidence>
<dbReference type="GO" id="GO:0005525">
    <property type="term" value="F:GTP binding"/>
    <property type="evidence" value="ECO:0007669"/>
    <property type="project" value="UniProtKB-UniRule"/>
</dbReference>
<reference evidence="12 13" key="1">
    <citation type="submission" date="2019-12" db="EMBL/GenBank/DDBJ databases">
        <title>Snethiella sp. nov. sp. isolated from sea sand.</title>
        <authorList>
            <person name="Kim J."/>
            <person name="Jeong S.E."/>
            <person name="Jung H.S."/>
            <person name="Jeon C.O."/>
        </authorList>
    </citation>
    <scope>NUCLEOTIDE SEQUENCE [LARGE SCALE GENOMIC DNA]</scope>
    <source>
        <strain evidence="12 13">DP05</strain>
    </source>
</reference>
<dbReference type="InterPro" id="IPR030393">
    <property type="entry name" value="G_ENGB_dom"/>
</dbReference>
<dbReference type="PANTHER" id="PTHR11649">
    <property type="entry name" value="MSS1/TRME-RELATED GTP-BINDING PROTEIN"/>
    <property type="match status" value="1"/>
</dbReference>
<keyword evidence="8 10" id="KW-0717">Septation</keyword>
<dbReference type="InterPro" id="IPR027417">
    <property type="entry name" value="P-loop_NTPase"/>
</dbReference>
<evidence type="ECO:0000256" key="9">
    <source>
        <dbReference type="ARBA" id="ARBA00023306"/>
    </source>
</evidence>
<evidence type="ECO:0000313" key="12">
    <source>
        <dbReference type="EMBL" id="MZR29355.1"/>
    </source>
</evidence>
<dbReference type="EMBL" id="WTUW01000001">
    <property type="protein sequence ID" value="MZR29355.1"/>
    <property type="molecule type" value="Genomic_DNA"/>
</dbReference>
<keyword evidence="9 10" id="KW-0131">Cell cycle</keyword>
<dbReference type="InterPro" id="IPR019987">
    <property type="entry name" value="GTP-bd_ribosome_bio_YsxC"/>
</dbReference>
<comment type="cofactor">
    <cofactor evidence="1">
        <name>Mg(2+)</name>
        <dbReference type="ChEBI" id="CHEBI:18420"/>
    </cofactor>
</comment>
<comment type="caution">
    <text evidence="12">The sequence shown here is derived from an EMBL/GenBank/DDBJ whole genome shotgun (WGS) entry which is preliminary data.</text>
</comment>
<dbReference type="GO" id="GO:0005829">
    <property type="term" value="C:cytosol"/>
    <property type="evidence" value="ECO:0007669"/>
    <property type="project" value="TreeGrafter"/>
</dbReference>
<sequence length="221" mass="24146">MTKATGPTGEDEAKRIEAGRLLFAQECQFVAGAATLEMIPDLDLTEVAFAGRSNVGKSSLINALTNRNTLARTSNTPGRTQQINFFDLGGRLYLVDLPGHGYAKASKEKIDIWTELVNSYLKGRSTLRRVLLLVDARHGLKVTDREVMEMLDVAAVSYQIILTKVDKSNQSDVKSLTKKIEAELAKRPAAHPEILFTSSVKGTGIEALRAELTSLTEEVGQ</sequence>
<dbReference type="GO" id="GO:0000917">
    <property type="term" value="P:division septum assembly"/>
    <property type="evidence" value="ECO:0007669"/>
    <property type="project" value="UniProtKB-KW"/>
</dbReference>
<feature type="domain" description="EngB-type G" evidence="11">
    <location>
        <begin position="43"/>
        <end position="218"/>
    </location>
</feature>
<keyword evidence="5 10" id="KW-0547">Nucleotide-binding</keyword>
<protein>
    <recommendedName>
        <fullName evidence="10">Probable GTP-binding protein EngB</fullName>
    </recommendedName>
</protein>
<dbReference type="Proteomes" id="UP000476030">
    <property type="component" value="Unassembled WGS sequence"/>
</dbReference>
<dbReference type="RefSeq" id="WP_161313834.1">
    <property type="nucleotide sequence ID" value="NZ_WTUW01000001.1"/>
</dbReference>
<dbReference type="Pfam" id="PF01926">
    <property type="entry name" value="MMR_HSR1"/>
    <property type="match status" value="1"/>
</dbReference>
<evidence type="ECO:0000256" key="7">
    <source>
        <dbReference type="ARBA" id="ARBA00023134"/>
    </source>
</evidence>
<dbReference type="PANTHER" id="PTHR11649:SF13">
    <property type="entry name" value="ENGB-TYPE G DOMAIN-CONTAINING PROTEIN"/>
    <property type="match status" value="1"/>
</dbReference>
<dbReference type="Gene3D" id="3.40.50.300">
    <property type="entry name" value="P-loop containing nucleotide triphosphate hydrolases"/>
    <property type="match status" value="1"/>
</dbReference>
<dbReference type="CDD" id="cd01876">
    <property type="entry name" value="YihA_EngB"/>
    <property type="match status" value="1"/>
</dbReference>
<dbReference type="PROSITE" id="PS51706">
    <property type="entry name" value="G_ENGB"/>
    <property type="match status" value="1"/>
</dbReference>
<dbReference type="AlphaFoldDB" id="A0A6L8W2Q7"/>
<evidence type="ECO:0000256" key="5">
    <source>
        <dbReference type="ARBA" id="ARBA00022741"/>
    </source>
</evidence>
<evidence type="ECO:0000256" key="2">
    <source>
        <dbReference type="ARBA" id="ARBA00009638"/>
    </source>
</evidence>
<keyword evidence="7 10" id="KW-0342">GTP-binding</keyword>
<keyword evidence="6" id="KW-0460">Magnesium</keyword>
<keyword evidence="4" id="KW-0479">Metal-binding</keyword>
<evidence type="ECO:0000256" key="6">
    <source>
        <dbReference type="ARBA" id="ARBA00022842"/>
    </source>
</evidence>
<dbReference type="HAMAP" id="MF_00321">
    <property type="entry name" value="GTPase_EngB"/>
    <property type="match status" value="1"/>
</dbReference>
<evidence type="ECO:0000256" key="1">
    <source>
        <dbReference type="ARBA" id="ARBA00001946"/>
    </source>
</evidence>
<dbReference type="GO" id="GO:0046872">
    <property type="term" value="F:metal ion binding"/>
    <property type="evidence" value="ECO:0007669"/>
    <property type="project" value="UniProtKB-KW"/>
</dbReference>
<evidence type="ECO:0000256" key="3">
    <source>
        <dbReference type="ARBA" id="ARBA00022618"/>
    </source>
</evidence>
<dbReference type="SUPFAM" id="SSF52540">
    <property type="entry name" value="P-loop containing nucleoside triphosphate hydrolases"/>
    <property type="match status" value="1"/>
</dbReference>
<dbReference type="NCBIfam" id="TIGR03598">
    <property type="entry name" value="GTPase_YsxC"/>
    <property type="match status" value="1"/>
</dbReference>
<keyword evidence="3 10" id="KW-0132">Cell division</keyword>
<gene>
    <name evidence="10" type="primary">engB</name>
    <name evidence="12" type="ORF">GQE98_01780</name>
</gene>
<dbReference type="InterPro" id="IPR006073">
    <property type="entry name" value="GTP-bd"/>
</dbReference>
<name>A0A6L8W2Q7_9PROT</name>
<evidence type="ECO:0000256" key="8">
    <source>
        <dbReference type="ARBA" id="ARBA00023210"/>
    </source>
</evidence>
<evidence type="ECO:0000256" key="4">
    <source>
        <dbReference type="ARBA" id="ARBA00022723"/>
    </source>
</evidence>
<evidence type="ECO:0000256" key="10">
    <source>
        <dbReference type="HAMAP-Rule" id="MF_00321"/>
    </source>
</evidence>
<comment type="similarity">
    <text evidence="2 10">Belongs to the TRAFAC class TrmE-Era-EngA-EngB-Septin-like GTPase superfamily. EngB GTPase family.</text>
</comment>
<accession>A0A6L8W2Q7</accession>
<organism evidence="12 13">
    <name type="scientific">Sneathiella litorea</name>
    <dbReference type="NCBI Taxonomy" id="2606216"/>
    <lineage>
        <taxon>Bacteria</taxon>
        <taxon>Pseudomonadati</taxon>
        <taxon>Pseudomonadota</taxon>
        <taxon>Alphaproteobacteria</taxon>
        <taxon>Sneathiellales</taxon>
        <taxon>Sneathiellaceae</taxon>
        <taxon>Sneathiella</taxon>
    </lineage>
</organism>
<proteinExistence type="inferred from homology"/>